<evidence type="ECO:0000313" key="2">
    <source>
        <dbReference type="Proteomes" id="UP001597493"/>
    </source>
</evidence>
<dbReference type="PROSITE" id="PS01228">
    <property type="entry name" value="COF_1"/>
    <property type="match status" value="1"/>
</dbReference>
<dbReference type="Proteomes" id="UP001597493">
    <property type="component" value="Unassembled WGS sequence"/>
</dbReference>
<dbReference type="NCBIfam" id="TIGR01484">
    <property type="entry name" value="HAD-SF-IIB"/>
    <property type="match status" value="1"/>
</dbReference>
<organism evidence="1 2">
    <name type="scientific">Paenibacillus thailandensis</name>
    <dbReference type="NCBI Taxonomy" id="393250"/>
    <lineage>
        <taxon>Bacteria</taxon>
        <taxon>Bacillati</taxon>
        <taxon>Bacillota</taxon>
        <taxon>Bacilli</taxon>
        <taxon>Bacillales</taxon>
        <taxon>Paenibacillaceae</taxon>
        <taxon>Paenibacillus</taxon>
    </lineage>
</organism>
<reference evidence="2" key="1">
    <citation type="journal article" date="2019" name="Int. J. Syst. Evol. Microbiol.">
        <title>The Global Catalogue of Microorganisms (GCM) 10K type strain sequencing project: providing services to taxonomists for standard genome sequencing and annotation.</title>
        <authorList>
            <consortium name="The Broad Institute Genomics Platform"/>
            <consortium name="The Broad Institute Genome Sequencing Center for Infectious Disease"/>
            <person name="Wu L."/>
            <person name="Ma J."/>
        </authorList>
    </citation>
    <scope>NUCLEOTIDE SEQUENCE [LARGE SCALE GENOMIC DNA]</scope>
    <source>
        <strain evidence="2">TISTR 1827</strain>
    </source>
</reference>
<dbReference type="SFLD" id="SFLDG01140">
    <property type="entry name" value="C2.B:_Phosphomannomutase_and_P"/>
    <property type="match status" value="1"/>
</dbReference>
<dbReference type="SUPFAM" id="SSF56784">
    <property type="entry name" value="HAD-like"/>
    <property type="match status" value="1"/>
</dbReference>
<dbReference type="RefSeq" id="WP_379269556.1">
    <property type="nucleotide sequence ID" value="NZ_JBHUGT010000031.1"/>
</dbReference>
<dbReference type="InterPro" id="IPR036412">
    <property type="entry name" value="HAD-like_sf"/>
</dbReference>
<dbReference type="InterPro" id="IPR023214">
    <property type="entry name" value="HAD_sf"/>
</dbReference>
<dbReference type="EC" id="3.1.3.-" evidence="1"/>
<dbReference type="InterPro" id="IPR000150">
    <property type="entry name" value="Cof"/>
</dbReference>
<dbReference type="Gene3D" id="3.30.1240.10">
    <property type="match status" value="1"/>
</dbReference>
<dbReference type="CDD" id="cd07516">
    <property type="entry name" value="HAD_Pase"/>
    <property type="match status" value="1"/>
</dbReference>
<dbReference type="PRINTS" id="PR00119">
    <property type="entry name" value="CATATPASE"/>
</dbReference>
<gene>
    <name evidence="1" type="ORF">ACFSW5_02885</name>
</gene>
<keyword evidence="2" id="KW-1185">Reference proteome</keyword>
<dbReference type="PANTHER" id="PTHR10000:SF55">
    <property type="entry name" value="5-AMINO-6-(5-PHOSPHO-D-RIBITYLAMINO)URACIL PHOSPHATASE YCSE"/>
    <property type="match status" value="1"/>
</dbReference>
<dbReference type="PROSITE" id="PS01229">
    <property type="entry name" value="COF_2"/>
    <property type="match status" value="1"/>
</dbReference>
<accession>A0ABW5QSY2</accession>
<dbReference type="EMBL" id="JBHUMY010000001">
    <property type="protein sequence ID" value="MFD2659208.1"/>
    <property type="molecule type" value="Genomic_DNA"/>
</dbReference>
<name>A0ABW5QSY2_9BACL</name>
<dbReference type="Pfam" id="PF08282">
    <property type="entry name" value="Hydrolase_3"/>
    <property type="match status" value="1"/>
</dbReference>
<dbReference type="InterPro" id="IPR006379">
    <property type="entry name" value="HAD-SF_hydro_IIB"/>
</dbReference>
<evidence type="ECO:0000313" key="1">
    <source>
        <dbReference type="EMBL" id="MFD2659208.1"/>
    </source>
</evidence>
<keyword evidence="1" id="KW-0378">Hydrolase</keyword>
<proteinExistence type="predicted"/>
<dbReference type="PANTHER" id="PTHR10000">
    <property type="entry name" value="PHOSPHOSERINE PHOSPHATASE"/>
    <property type="match status" value="1"/>
</dbReference>
<dbReference type="SFLD" id="SFLDS00003">
    <property type="entry name" value="Haloacid_Dehalogenase"/>
    <property type="match status" value="1"/>
</dbReference>
<dbReference type="GO" id="GO:0016787">
    <property type="term" value="F:hydrolase activity"/>
    <property type="evidence" value="ECO:0007669"/>
    <property type="project" value="UniProtKB-KW"/>
</dbReference>
<dbReference type="Gene3D" id="3.40.50.1000">
    <property type="entry name" value="HAD superfamily/HAD-like"/>
    <property type="match status" value="1"/>
</dbReference>
<protein>
    <submittedName>
        <fullName evidence="1">Cof-type HAD-IIB family hydrolase</fullName>
        <ecNumber evidence="1">3.1.3.-</ecNumber>
    </submittedName>
</protein>
<dbReference type="NCBIfam" id="TIGR00099">
    <property type="entry name" value="Cof-subfamily"/>
    <property type="match status" value="1"/>
</dbReference>
<comment type="caution">
    <text evidence="1">The sequence shown here is derived from an EMBL/GenBank/DDBJ whole genome shotgun (WGS) entry which is preliminary data.</text>
</comment>
<sequence>MGDYKLVALDMDGTLLNEQSEISEENANWIRKALDAGVTVSFSTGRGFQSALPYAEQLGLETPMITVNGGEIWSRPHVLHRRTLMEADYVRRLHEVAVGYGEPWFWAYTTQGIFNKEQWIAAGEDYEAYHWLKFGFYTEDDKLLKRIWEEVAAWGAFEMTNSSPWNMELNPLGVSKASAIRELCGLLGIGMDEVVAVGDSLNDIAAIREAGLGVAMGNAQDAVKEAADAITLTNNEHGVAEVIRKYVLKG</sequence>